<evidence type="ECO:0000256" key="9">
    <source>
        <dbReference type="ARBA" id="ARBA00023268"/>
    </source>
</evidence>
<dbReference type="Pfam" id="PF08545">
    <property type="entry name" value="ACP_syn_III"/>
    <property type="match status" value="1"/>
</dbReference>
<evidence type="ECO:0000256" key="3">
    <source>
        <dbReference type="ARBA" id="ARBA00012333"/>
    </source>
</evidence>
<dbReference type="HAMAP" id="MF_01815">
    <property type="entry name" value="FabH"/>
    <property type="match status" value="1"/>
</dbReference>
<dbReference type="GO" id="GO:0006633">
    <property type="term" value="P:fatty acid biosynthetic process"/>
    <property type="evidence" value="ECO:0007669"/>
    <property type="project" value="UniProtKB-UniRule"/>
</dbReference>
<name>A0A126T7T8_9GAMM</name>
<feature type="domain" description="Beta-ketoacyl-[acyl-carrier-protein] synthase III C-terminal" evidence="13">
    <location>
        <begin position="233"/>
        <end position="322"/>
    </location>
</feature>
<feature type="active site" evidence="12">
    <location>
        <position position="249"/>
    </location>
</feature>
<keyword evidence="7 12" id="KW-0443">Lipid metabolism</keyword>
<feature type="active site" evidence="12">
    <location>
        <position position="279"/>
    </location>
</feature>
<proteinExistence type="inferred from homology"/>
<dbReference type="Pfam" id="PF08541">
    <property type="entry name" value="ACP_syn_III_C"/>
    <property type="match status" value="1"/>
</dbReference>
<keyword evidence="8 12" id="KW-0275">Fatty acid biosynthesis</keyword>
<comment type="subcellular location">
    <subcellularLocation>
        <location evidence="12">Cytoplasm</location>
    </subcellularLocation>
</comment>
<organism evidence="15 16">
    <name type="scientific">Methylomonas denitrificans</name>
    <dbReference type="NCBI Taxonomy" id="1538553"/>
    <lineage>
        <taxon>Bacteria</taxon>
        <taxon>Pseudomonadati</taxon>
        <taxon>Pseudomonadota</taxon>
        <taxon>Gammaproteobacteria</taxon>
        <taxon>Methylococcales</taxon>
        <taxon>Methylococcaceae</taxon>
        <taxon>Methylomonas</taxon>
    </lineage>
</organism>
<evidence type="ECO:0000259" key="14">
    <source>
        <dbReference type="Pfam" id="PF08545"/>
    </source>
</evidence>
<gene>
    <name evidence="12" type="primary">fabH</name>
    <name evidence="15" type="ORF">JT25_016880</name>
</gene>
<dbReference type="CDD" id="cd00830">
    <property type="entry name" value="KAS_III"/>
    <property type="match status" value="1"/>
</dbReference>
<dbReference type="UniPathway" id="UPA00094"/>
<dbReference type="InterPro" id="IPR004655">
    <property type="entry name" value="FabH"/>
</dbReference>
<dbReference type="EC" id="2.3.1.180" evidence="3 12"/>
<evidence type="ECO:0000256" key="8">
    <source>
        <dbReference type="ARBA" id="ARBA00023160"/>
    </source>
</evidence>
<dbReference type="PANTHER" id="PTHR43091:SF1">
    <property type="entry name" value="BETA-KETOACYL-[ACYL-CARRIER-PROTEIN] SYNTHASE III, CHLOROPLASTIC"/>
    <property type="match status" value="1"/>
</dbReference>
<keyword evidence="4 12" id="KW-0444">Lipid biosynthesis</keyword>
<dbReference type="EMBL" id="CP014476">
    <property type="protein sequence ID" value="AMK78136.1"/>
    <property type="molecule type" value="Genomic_DNA"/>
</dbReference>
<evidence type="ECO:0000259" key="13">
    <source>
        <dbReference type="Pfam" id="PF08541"/>
    </source>
</evidence>
<evidence type="ECO:0000256" key="6">
    <source>
        <dbReference type="ARBA" id="ARBA00022832"/>
    </source>
</evidence>
<comment type="similarity">
    <text evidence="2 12">Belongs to the thiolase-like superfamily. FabH family.</text>
</comment>
<comment type="catalytic activity">
    <reaction evidence="11">
        <text>malonyl-[ACP] + acetyl-CoA + H(+) = 3-oxobutanoyl-[ACP] + CO2 + CoA</text>
        <dbReference type="Rhea" id="RHEA:12080"/>
        <dbReference type="Rhea" id="RHEA-COMP:9623"/>
        <dbReference type="Rhea" id="RHEA-COMP:9625"/>
        <dbReference type="ChEBI" id="CHEBI:15378"/>
        <dbReference type="ChEBI" id="CHEBI:16526"/>
        <dbReference type="ChEBI" id="CHEBI:57287"/>
        <dbReference type="ChEBI" id="CHEBI:57288"/>
        <dbReference type="ChEBI" id="CHEBI:78449"/>
        <dbReference type="ChEBI" id="CHEBI:78450"/>
        <dbReference type="EC" id="2.3.1.180"/>
    </reaction>
    <physiologicalReaction direction="left-to-right" evidence="11">
        <dbReference type="Rhea" id="RHEA:12081"/>
    </physiologicalReaction>
</comment>
<dbReference type="InterPro" id="IPR016039">
    <property type="entry name" value="Thiolase-like"/>
</dbReference>
<dbReference type="FunFam" id="3.40.47.10:FF:000004">
    <property type="entry name" value="3-oxoacyl-[acyl-carrier-protein] synthase 3"/>
    <property type="match status" value="1"/>
</dbReference>
<dbReference type="NCBIfam" id="NF006829">
    <property type="entry name" value="PRK09352.1"/>
    <property type="match status" value="1"/>
</dbReference>
<dbReference type="KEGG" id="mdn:JT25_016880"/>
<evidence type="ECO:0000256" key="12">
    <source>
        <dbReference type="HAMAP-Rule" id="MF_01815"/>
    </source>
</evidence>
<protein>
    <recommendedName>
        <fullName evidence="3 12">Beta-ketoacyl-[acyl-carrier-protein] synthase III</fullName>
        <shortName evidence="12">Beta-ketoacyl-ACP synthase III</shortName>
        <shortName evidence="12">KAS III</shortName>
        <ecNumber evidence="3 12">2.3.1.180</ecNumber>
    </recommendedName>
    <alternativeName>
        <fullName evidence="12">3-oxoacyl-[acyl-carrier-protein] synthase 3</fullName>
    </alternativeName>
    <alternativeName>
        <fullName evidence="12">3-oxoacyl-[acyl-carrier-protein] synthase III</fullName>
    </alternativeName>
</protein>
<keyword evidence="12" id="KW-0963">Cytoplasm</keyword>
<feature type="domain" description="Beta-ketoacyl-[acyl-carrier-protein] synthase III N-terminal" evidence="14">
    <location>
        <begin position="108"/>
        <end position="185"/>
    </location>
</feature>
<evidence type="ECO:0000256" key="11">
    <source>
        <dbReference type="ARBA" id="ARBA00051096"/>
    </source>
</evidence>
<evidence type="ECO:0000256" key="7">
    <source>
        <dbReference type="ARBA" id="ARBA00023098"/>
    </source>
</evidence>
<comment type="domain">
    <text evidence="12">The last Arg residue of the ACP-binding site is essential for the weak association between ACP/AcpP and FabH.</text>
</comment>
<feature type="region of interest" description="ACP-binding" evidence="12">
    <location>
        <begin position="250"/>
        <end position="254"/>
    </location>
</feature>
<dbReference type="GO" id="GO:0005737">
    <property type="term" value="C:cytoplasm"/>
    <property type="evidence" value="ECO:0007669"/>
    <property type="project" value="UniProtKB-SubCell"/>
</dbReference>
<dbReference type="PANTHER" id="PTHR43091">
    <property type="entry name" value="3-OXOACYL-[ACYL-CARRIER-PROTEIN] SYNTHASE"/>
    <property type="match status" value="1"/>
</dbReference>
<accession>A0A126T7T8</accession>
<dbReference type="GO" id="GO:0033818">
    <property type="term" value="F:beta-ketoacyl-acyl-carrier-protein synthase III activity"/>
    <property type="evidence" value="ECO:0007669"/>
    <property type="project" value="UniProtKB-UniRule"/>
</dbReference>
<dbReference type="NCBIfam" id="TIGR00747">
    <property type="entry name" value="fabH"/>
    <property type="match status" value="1"/>
</dbReference>
<comment type="function">
    <text evidence="12">Catalyzes the condensation reaction of fatty acid synthesis by the addition to an acyl acceptor of two carbons from malonyl-ACP. Catalyzes the first condensation reaction which initiates fatty acid synthesis and may therefore play a role in governing the total rate of fatty acid production. Possesses both acetoacetyl-ACP synthase and acetyl transacylase activities. Its substrate specificity determines the biosynthesis of branched-chain and/or straight-chain of fatty acids.</text>
</comment>
<keyword evidence="10 12" id="KW-0012">Acyltransferase</keyword>
<evidence type="ECO:0000256" key="2">
    <source>
        <dbReference type="ARBA" id="ARBA00008642"/>
    </source>
</evidence>
<dbReference type="InterPro" id="IPR013751">
    <property type="entry name" value="ACP_syn_III_N"/>
</dbReference>
<evidence type="ECO:0000313" key="16">
    <source>
        <dbReference type="Proteomes" id="UP000030512"/>
    </source>
</evidence>
<evidence type="ECO:0000256" key="10">
    <source>
        <dbReference type="ARBA" id="ARBA00023315"/>
    </source>
</evidence>
<evidence type="ECO:0000256" key="4">
    <source>
        <dbReference type="ARBA" id="ARBA00022516"/>
    </source>
</evidence>
<dbReference type="GO" id="GO:0004315">
    <property type="term" value="F:3-oxoacyl-[acyl-carrier-protein] synthase activity"/>
    <property type="evidence" value="ECO:0007669"/>
    <property type="project" value="InterPro"/>
</dbReference>
<dbReference type="Gene3D" id="3.40.47.10">
    <property type="match status" value="1"/>
</dbReference>
<keyword evidence="5 12" id="KW-0808">Transferase</keyword>
<keyword evidence="9 12" id="KW-0511">Multifunctional enzyme</keyword>
<evidence type="ECO:0000256" key="5">
    <source>
        <dbReference type="ARBA" id="ARBA00022679"/>
    </source>
</evidence>
<evidence type="ECO:0000313" key="15">
    <source>
        <dbReference type="EMBL" id="AMK78136.1"/>
    </source>
</evidence>
<comment type="pathway">
    <text evidence="1 12">Lipid metabolism; fatty acid biosynthesis.</text>
</comment>
<dbReference type="RefSeq" id="WP_036275956.1">
    <property type="nucleotide sequence ID" value="NZ_CP014476.1"/>
</dbReference>
<sequence>MTRWTHVIGTGGYLPETIRTNDDISATVDTSDSWIYERTGIKSRRIAGPDETASSMAEIAARQAIEAAGIAATDIDMIIVATGTPDRVYPSTACLLQERLGIKQCVGFDIQAACSGSVYGLSIADQYLKTGFAKNVLVVGTEICSRIVDWTDRGTCILFGDGAGAILLTSSDKPGILSTHIHSDGGYEDLLYCPNPQVAAAAKQNEPAYISMRGNEVFKVAVNTLGRIVDETLEANGLQQSDIDWLVPHQANTRIIAATAKKLGMSMDQVILTLENQGNTSSASVLLAFNEGVRDGRIQRGQTVLMEAFGAGFTWGSALIRY</sequence>
<dbReference type="OrthoDB" id="9815506at2"/>
<dbReference type="InterPro" id="IPR013747">
    <property type="entry name" value="ACP_syn_III_C"/>
</dbReference>
<dbReference type="STRING" id="1538553.JT25_016880"/>
<keyword evidence="16" id="KW-1185">Reference proteome</keyword>
<evidence type="ECO:0000256" key="1">
    <source>
        <dbReference type="ARBA" id="ARBA00005194"/>
    </source>
</evidence>
<comment type="subunit">
    <text evidence="12">Homodimer.</text>
</comment>
<dbReference type="AlphaFoldDB" id="A0A126T7T8"/>
<dbReference type="SUPFAM" id="SSF53901">
    <property type="entry name" value="Thiolase-like"/>
    <property type="match status" value="1"/>
</dbReference>
<feature type="active site" evidence="12">
    <location>
        <position position="114"/>
    </location>
</feature>
<keyword evidence="6 12" id="KW-0276">Fatty acid metabolism</keyword>
<dbReference type="Proteomes" id="UP000030512">
    <property type="component" value="Chromosome"/>
</dbReference>
<reference evidence="15 16" key="1">
    <citation type="journal article" date="2015" name="Environ. Microbiol.">
        <title>Methane oxidation coupled to nitrate reduction under hypoxia by the Gammaproteobacterium Methylomonas denitrificans, sp. nov. type strain FJG1.</title>
        <authorList>
            <person name="Kits K.D."/>
            <person name="Klotz M.G."/>
            <person name="Stein L.Y."/>
        </authorList>
    </citation>
    <scope>NUCLEOTIDE SEQUENCE [LARGE SCALE GENOMIC DNA]</scope>
    <source>
        <strain evidence="15 16">FJG1</strain>
    </source>
</reference>